<evidence type="ECO:0000313" key="3">
    <source>
        <dbReference type="Proteomes" id="UP001419910"/>
    </source>
</evidence>
<gene>
    <name evidence="2" type="ORF">ABC974_23720</name>
</gene>
<comment type="similarity">
    <text evidence="1">Belongs to the enoyl-CoA hydratase/isomerase family.</text>
</comment>
<dbReference type="Gene3D" id="3.90.226.10">
    <property type="entry name" value="2-enoyl-CoA Hydratase, Chain A, domain 1"/>
    <property type="match status" value="1"/>
</dbReference>
<reference evidence="2 3" key="1">
    <citation type="submission" date="2024-05" db="EMBL/GenBank/DDBJ databases">
        <authorList>
            <person name="Liu Q."/>
            <person name="Xin Y.-H."/>
        </authorList>
    </citation>
    <scope>NUCLEOTIDE SEQUENCE [LARGE SCALE GENOMIC DNA]</scope>
    <source>
        <strain evidence="2 3">CGMCC 1.10181</strain>
    </source>
</reference>
<accession>A0ABU9YA16</accession>
<evidence type="ECO:0000313" key="2">
    <source>
        <dbReference type="EMBL" id="MEN2792657.1"/>
    </source>
</evidence>
<dbReference type="PANTHER" id="PTHR43802:SF1">
    <property type="entry name" value="IP11341P-RELATED"/>
    <property type="match status" value="1"/>
</dbReference>
<protein>
    <submittedName>
        <fullName evidence="2">Enoyl-CoA hydratase/isomerase family protein</fullName>
    </submittedName>
</protein>
<evidence type="ECO:0000256" key="1">
    <source>
        <dbReference type="ARBA" id="ARBA00005254"/>
    </source>
</evidence>
<dbReference type="InterPro" id="IPR029045">
    <property type="entry name" value="ClpP/crotonase-like_dom_sf"/>
</dbReference>
<dbReference type="Pfam" id="PF00378">
    <property type="entry name" value="ECH_1"/>
    <property type="match status" value="1"/>
</dbReference>
<organism evidence="2 3">
    <name type="scientific">Sphingomonas oligophenolica</name>
    <dbReference type="NCBI Taxonomy" id="301154"/>
    <lineage>
        <taxon>Bacteria</taxon>
        <taxon>Pseudomonadati</taxon>
        <taxon>Pseudomonadota</taxon>
        <taxon>Alphaproteobacteria</taxon>
        <taxon>Sphingomonadales</taxon>
        <taxon>Sphingomonadaceae</taxon>
        <taxon>Sphingomonas</taxon>
    </lineage>
</organism>
<proteinExistence type="inferred from homology"/>
<dbReference type="Proteomes" id="UP001419910">
    <property type="component" value="Unassembled WGS sequence"/>
</dbReference>
<dbReference type="RefSeq" id="WP_343892228.1">
    <property type="nucleotide sequence ID" value="NZ_BAAAEH010000055.1"/>
</dbReference>
<keyword evidence="3" id="KW-1185">Reference proteome</keyword>
<dbReference type="EMBL" id="JBDIME010000031">
    <property type="protein sequence ID" value="MEN2792657.1"/>
    <property type="molecule type" value="Genomic_DNA"/>
</dbReference>
<name>A0ABU9YA16_9SPHN</name>
<dbReference type="PANTHER" id="PTHR43802">
    <property type="entry name" value="ENOYL-COA HYDRATASE"/>
    <property type="match status" value="1"/>
</dbReference>
<dbReference type="InterPro" id="IPR001753">
    <property type="entry name" value="Enoyl-CoA_hydra/iso"/>
</dbReference>
<comment type="caution">
    <text evidence="2">The sequence shown here is derived from an EMBL/GenBank/DDBJ whole genome shotgun (WGS) entry which is preliminary data.</text>
</comment>
<dbReference type="SUPFAM" id="SSF52096">
    <property type="entry name" value="ClpP/crotonase"/>
    <property type="match status" value="1"/>
</dbReference>
<sequence length="248" mass="26554">MSSTLVERHDADGVATITLNRPEVLNAISVATFRELRAHIDAISADPEGVGCVVLRGAGRSFCAGADLKAFKDRKPTDPDPTPFNRETMSVLASLPQPVIAAVHGHCMTGGLELALTADIIIAADNTRFADTHQKWGLHAGWGLTQRLPRRIGSAMAKDMMFSGREVLADEALRIGLVNRVVPLDDLPAEAQAYAAQIAGHPRQVARWLKTTIDVGGELPLAEGLDLEVRTNPGRNPDLEARLSSGGF</sequence>
<dbReference type="CDD" id="cd06558">
    <property type="entry name" value="crotonase-like"/>
    <property type="match status" value="1"/>
</dbReference>